<dbReference type="PANTHER" id="PTHR43628:SF1">
    <property type="entry name" value="CHITIN SYNTHASE REGULATORY FACTOR 2-RELATED"/>
    <property type="match status" value="1"/>
</dbReference>
<dbReference type="OrthoDB" id="8235393at2"/>
<evidence type="ECO:0000313" key="1">
    <source>
        <dbReference type="EMBL" id="KUJ78783.1"/>
    </source>
</evidence>
<dbReference type="Gene3D" id="1.25.40.10">
    <property type="entry name" value="Tetratricopeptide repeat domain"/>
    <property type="match status" value="1"/>
</dbReference>
<dbReference type="RefSeq" id="WP_068336424.1">
    <property type="nucleotide sequence ID" value="NZ_LQBP01000005.1"/>
</dbReference>
<dbReference type="PANTHER" id="PTHR43628">
    <property type="entry name" value="ACTIVATOR OF C KINASE PROTEIN 1-RELATED"/>
    <property type="match status" value="1"/>
</dbReference>
<dbReference type="Proteomes" id="UP000053690">
    <property type="component" value="Unassembled WGS sequence"/>
</dbReference>
<sequence length="238" mass="25998">MSQIKAIPILTPLSCNYIQDGKALGDKLQTIPVLDMGGATLIQLLSRVLVLLLTFFGASAHAGEYENAVAAYKRGDVASALSQFAKLSERGDPRAQLHLGIAYLTGKHFKQDCAKAIDLLNKSAKQGNAMAQHNIGVAYDSGTCLRVDDKKAANWYRLAAKQGHASSQNNLAIAYEKGRGVKKSKVLAYAWWTLAIKNGHKNATLYQFKLSSKMTSAELKEASRLAENCFRSNYRNCD</sequence>
<gene>
    <name evidence="1" type="ORF">AVO44_10310</name>
</gene>
<dbReference type="InterPro" id="IPR052945">
    <property type="entry name" value="Mitotic_Regulator"/>
</dbReference>
<organism evidence="1 2">
    <name type="scientific">Ruegeria profundi</name>
    <dbReference type="NCBI Taxonomy" id="1685378"/>
    <lineage>
        <taxon>Bacteria</taxon>
        <taxon>Pseudomonadati</taxon>
        <taxon>Pseudomonadota</taxon>
        <taxon>Alphaproteobacteria</taxon>
        <taxon>Rhodobacterales</taxon>
        <taxon>Roseobacteraceae</taxon>
        <taxon>Ruegeria</taxon>
    </lineage>
</organism>
<dbReference type="Pfam" id="PF08238">
    <property type="entry name" value="Sel1"/>
    <property type="match status" value="3"/>
</dbReference>
<reference evidence="2" key="1">
    <citation type="submission" date="2015-12" db="EMBL/GenBank/DDBJ databases">
        <authorList>
            <person name="Zhang G."/>
            <person name="Stingl U."/>
        </authorList>
    </citation>
    <scope>NUCLEOTIDE SEQUENCE [LARGE SCALE GENOMIC DNA]</scope>
    <source>
        <strain evidence="2">ZGT108</strain>
    </source>
</reference>
<dbReference type="AlphaFoldDB" id="A0A0X3TSR8"/>
<dbReference type="STRING" id="1685378.AVO44_10310"/>
<accession>A0A0X3TSR8</accession>
<dbReference type="EMBL" id="LQBP01000005">
    <property type="protein sequence ID" value="KUJ78783.1"/>
    <property type="molecule type" value="Genomic_DNA"/>
</dbReference>
<dbReference type="InterPro" id="IPR011990">
    <property type="entry name" value="TPR-like_helical_dom_sf"/>
</dbReference>
<keyword evidence="2" id="KW-1185">Reference proteome</keyword>
<protein>
    <recommendedName>
        <fullName evidence="3">Sel1 repeat family protein</fullName>
    </recommendedName>
</protein>
<name>A0A0X3TSR8_9RHOB</name>
<dbReference type="InterPro" id="IPR006597">
    <property type="entry name" value="Sel1-like"/>
</dbReference>
<proteinExistence type="predicted"/>
<evidence type="ECO:0000313" key="2">
    <source>
        <dbReference type="Proteomes" id="UP000053690"/>
    </source>
</evidence>
<evidence type="ECO:0008006" key="3">
    <source>
        <dbReference type="Google" id="ProtNLM"/>
    </source>
</evidence>
<comment type="caution">
    <text evidence="1">The sequence shown here is derived from an EMBL/GenBank/DDBJ whole genome shotgun (WGS) entry which is preliminary data.</text>
</comment>
<dbReference type="SMART" id="SM00671">
    <property type="entry name" value="SEL1"/>
    <property type="match status" value="3"/>
</dbReference>
<dbReference type="SUPFAM" id="SSF81901">
    <property type="entry name" value="HCP-like"/>
    <property type="match status" value="1"/>
</dbReference>